<name>A0A3M6TUL8_POCDA</name>
<dbReference type="PANTHER" id="PTHR46532">
    <property type="entry name" value="MALE FERTILITY FACTOR KL5"/>
    <property type="match status" value="1"/>
</dbReference>
<dbReference type="GO" id="GO:0005858">
    <property type="term" value="C:axonemal dynein complex"/>
    <property type="evidence" value="ECO:0007669"/>
    <property type="project" value="TreeGrafter"/>
</dbReference>
<evidence type="ECO:0000256" key="2">
    <source>
        <dbReference type="SAM" id="MobiDB-lite"/>
    </source>
</evidence>
<dbReference type="Proteomes" id="UP000275408">
    <property type="component" value="Unassembled WGS sequence"/>
</dbReference>
<reference evidence="4 5" key="1">
    <citation type="journal article" date="2018" name="Sci. Rep.">
        <title>Comparative analysis of the Pocillopora damicornis genome highlights role of immune system in coral evolution.</title>
        <authorList>
            <person name="Cunning R."/>
            <person name="Bay R.A."/>
            <person name="Gillette P."/>
            <person name="Baker A.C."/>
            <person name="Traylor-Knowles N."/>
        </authorList>
    </citation>
    <scope>NUCLEOTIDE SEQUENCE [LARGE SCALE GENOMIC DNA]</scope>
    <source>
        <strain evidence="4">RSMAS</strain>
        <tissue evidence="4">Whole animal</tissue>
    </source>
</reference>
<dbReference type="OrthoDB" id="10041521at2759"/>
<sequence>MADQPTSSTSNPLPHSRGGRHRSRKQQKPSTAEREQKKASRLQALGPAESIKEKQQKAREEREAKRSMIDFRHEYVMSTVSSTLGLTNEEVTESLLEGNQIETMEDFFKADGLSKIIFYFQEVETLPDAVEHVRLGPGGAQATNIKTKPKVFITDTKDMQLTGACVFFIKINPTKALTMANISQETTFGLLDTRGVGVLQSVERLLADIYIPALSKSSNWGDLSDKHGASVRQGFMNQLDNFVGILASAQASLDDAVSLKECDSIDLTRISSPNDFIAAASSSETLEQIEEIVTAWIKQIEQVLAESEQMRKEADDVGPKAELDHWKKRMAKFNSLLDQIKGTECKAVVGVLHAAKSKLLKTWRDIDSRITDYANEAKDNVKFLYTLEKFCDPLYNSDPVGMMDGIPGLINAIRMINSYSRYYNTSERMTALFVKVTNQMITACKNYITEHGYKTVWEYQQEELVEKLKNCIRLNEEYQRCFQKTKQRLEQNSEERQFEFSEMYIFGKSNTFSRRLHKIIDMLDTMKAFSCLGESRIEGMEQLWNKFVLIVTTMKKKPYDLLDYRKMDFDADFEEFKRQINDLQVQLQIFMDNCFDRIPSTQRALRLIRKFERLSLDSLKDTIQEKYERILMYYGRDIDTIQKIYQRHRNDPPVAWDLPPIAGKIAWARQMYRRIQEPMEMFQKYPTILQTPEAKKTIKNYNKLAKVLLEFEVLYHQAWMKQVEVAKSGLQASLLVRHPETKELFVNFDPQILTLIRESECMVRLGLDIPFGAQTLLQKSQTIKKNYNRLQLLLSESVRVLARIPPAFKPLMSPHLAKVDAAIEPGLTMLNWTSLSLDVYMDSVYDAFKELELLIDRANDLVKFRIEAVLQEMSNTLLCELPSDAPWTVERFLKNTEDLCKRGSELLESKSARVEEAANELITMLLELEEEDQDDLDSDEDQEHEDLTKDQDDGEHDKIVPRGESARSRPRTGGSRPDSRSAGSRLGSAVISPAAAAAKRKREIRDQLNMEAQELLMHFIHKNIDAIVRVTRTTLDGMRKRVQAALSHHYLENSGSLGQGKDSGPDLSPLFSANVTLQIPNITMQPALDEIQQGLNKAAQYVVSVSKGISQWCKTCKALIKVEKKDKDDSDNEARSRSASNAGSDDESRSDVAPSRRVTRMPADSDAGTVVSMAIFPQKANYFKNVAENKEIAKLVSFLSTAINSQKKDVTTALDFFSKYESIWREDREEDIAKFLETDPKLSEFEAQILRYKALEDTIMREPESYKAGAVSLFTGILLLR</sequence>
<protein>
    <recommendedName>
        <fullName evidence="3">Dynein heavy chain tail domain-containing protein</fullName>
    </recommendedName>
</protein>
<dbReference type="PANTHER" id="PTHR46532:SF13">
    <property type="entry name" value="CYTOPLASMIC DYNEIN 1 HEAVY CHAIN 1"/>
    <property type="match status" value="1"/>
</dbReference>
<feature type="domain" description="Dynein heavy chain tail" evidence="3">
    <location>
        <begin position="286"/>
        <end position="840"/>
    </location>
</feature>
<feature type="compositionally biased region" description="Basic and acidic residues" evidence="2">
    <location>
        <begin position="1124"/>
        <end position="1136"/>
    </location>
</feature>
<comment type="caution">
    <text evidence="4">The sequence shown here is derived from an EMBL/GenBank/DDBJ whole genome shotgun (WGS) entry which is preliminary data.</text>
</comment>
<feature type="compositionally biased region" description="Basic and acidic residues" evidence="2">
    <location>
        <begin position="50"/>
        <end position="65"/>
    </location>
</feature>
<dbReference type="GO" id="GO:0051959">
    <property type="term" value="F:dynein light intermediate chain binding"/>
    <property type="evidence" value="ECO:0007669"/>
    <property type="project" value="InterPro"/>
</dbReference>
<gene>
    <name evidence="4" type="ORF">pdam_00017369</name>
</gene>
<feature type="compositionally biased region" description="Polar residues" evidence="2">
    <location>
        <begin position="1"/>
        <end position="13"/>
    </location>
</feature>
<evidence type="ECO:0000313" key="4">
    <source>
        <dbReference type="EMBL" id="RMX44989.1"/>
    </source>
</evidence>
<feature type="coiled-coil region" evidence="1">
    <location>
        <begin position="286"/>
        <end position="317"/>
    </location>
</feature>
<feature type="region of interest" description="Disordered" evidence="2">
    <location>
        <begin position="1124"/>
        <end position="1164"/>
    </location>
</feature>
<accession>A0A3M6TUL8</accession>
<dbReference type="InterPro" id="IPR013594">
    <property type="entry name" value="Dynein_heavy_tail"/>
</dbReference>
<dbReference type="InterPro" id="IPR026983">
    <property type="entry name" value="DHC"/>
</dbReference>
<dbReference type="EMBL" id="RCHS01002918">
    <property type="protein sequence ID" value="RMX44989.1"/>
    <property type="molecule type" value="Genomic_DNA"/>
</dbReference>
<feature type="region of interest" description="Disordered" evidence="2">
    <location>
        <begin position="931"/>
        <end position="998"/>
    </location>
</feature>
<organism evidence="4 5">
    <name type="scientific">Pocillopora damicornis</name>
    <name type="common">Cauliflower coral</name>
    <name type="synonym">Millepora damicornis</name>
    <dbReference type="NCBI Taxonomy" id="46731"/>
    <lineage>
        <taxon>Eukaryota</taxon>
        <taxon>Metazoa</taxon>
        <taxon>Cnidaria</taxon>
        <taxon>Anthozoa</taxon>
        <taxon>Hexacorallia</taxon>
        <taxon>Scleractinia</taxon>
        <taxon>Astrocoeniina</taxon>
        <taxon>Pocilloporidae</taxon>
        <taxon>Pocillopora</taxon>
    </lineage>
</organism>
<dbReference type="GO" id="GO:0045505">
    <property type="term" value="F:dynein intermediate chain binding"/>
    <property type="evidence" value="ECO:0007669"/>
    <property type="project" value="InterPro"/>
</dbReference>
<dbReference type="GO" id="GO:0007018">
    <property type="term" value="P:microtubule-based movement"/>
    <property type="evidence" value="ECO:0007669"/>
    <property type="project" value="InterPro"/>
</dbReference>
<keyword evidence="5" id="KW-1185">Reference proteome</keyword>
<evidence type="ECO:0000256" key="1">
    <source>
        <dbReference type="SAM" id="Coils"/>
    </source>
</evidence>
<evidence type="ECO:0000313" key="5">
    <source>
        <dbReference type="Proteomes" id="UP000275408"/>
    </source>
</evidence>
<feature type="region of interest" description="Disordered" evidence="2">
    <location>
        <begin position="1"/>
        <end position="65"/>
    </location>
</feature>
<feature type="compositionally biased region" description="Basic and acidic residues" evidence="2">
    <location>
        <begin position="945"/>
        <end position="967"/>
    </location>
</feature>
<dbReference type="Pfam" id="PF08385">
    <property type="entry name" value="DHC_N1"/>
    <property type="match status" value="1"/>
</dbReference>
<feature type="compositionally biased region" description="Acidic residues" evidence="2">
    <location>
        <begin position="931"/>
        <end position="944"/>
    </location>
</feature>
<dbReference type="STRING" id="46731.A0A3M6TUL8"/>
<keyword evidence="1" id="KW-0175">Coiled coil</keyword>
<proteinExistence type="predicted"/>
<feature type="compositionally biased region" description="Basic residues" evidence="2">
    <location>
        <begin position="17"/>
        <end position="27"/>
    </location>
</feature>
<evidence type="ECO:0000259" key="3">
    <source>
        <dbReference type="Pfam" id="PF08385"/>
    </source>
</evidence>